<dbReference type="PATRIC" id="fig|1230454.4.peg.2060"/>
<dbReference type="RefSeq" id="WP_008000919.1">
    <property type="nucleotide sequence ID" value="NZ_AOJI01000025.1"/>
</dbReference>
<keyword evidence="1" id="KW-0472">Membrane</keyword>
<gene>
    <name evidence="3" type="ORF">C461_10221</name>
</gene>
<reference evidence="3 4" key="1">
    <citation type="journal article" date="2014" name="PLoS Genet.">
        <title>Phylogenetically driven sequencing of extremely halophilic archaea reveals strategies for static and dynamic osmo-response.</title>
        <authorList>
            <person name="Becker E.A."/>
            <person name="Seitzer P.M."/>
            <person name="Tritt A."/>
            <person name="Larsen D."/>
            <person name="Krusor M."/>
            <person name="Yao A.I."/>
            <person name="Wu D."/>
            <person name="Madern D."/>
            <person name="Eisen J.A."/>
            <person name="Darling A.E."/>
            <person name="Facciotti M.T."/>
        </authorList>
    </citation>
    <scope>NUCLEOTIDE SEQUENCE [LARGE SCALE GENOMIC DNA]</scope>
    <source>
        <strain evidence="3 4">JCM 13560</strain>
    </source>
</reference>
<sequence length="533" mass="55677">MHRRALLGVVVAAVFALALAGAFTAPGGAQTDASFVRGEPELDAYLPESTVSPGTATDLTLQIANDGEVDAGSDARRDAVTTARSVVVEVRSGDAPLTVETGRIAVGSIPDGGVREVPISVRVPADATPDEYALDVRIRYSHTFLSAPQSGVVQDRSRTVTERVPVTVDDAPRFAFRTVDADVQVGDSGTVETDVTNVGGESARDISVALTAEGPDLALGETDRNTARIDRLDPGENATVAFPARIRSDAPAQAVGLTAAVRYTDPDGIRGAHEGIPVGFRPAAEQSFSLAVDESTVRVDETGTVRGTIRNDGPRDVSGVVLVAEESGFVPRTPRYAVGDLAAGETATFAFRGEVPEGADAVPQQLAVATSYRTAAGTERVTEGTVRVEVAERRDAVRVSPVESQFSAGEDGTLRLNVTNQRDVEIREVTLGLAVEAPLESEFRTTVIPSLSPGETGRVAFDLSVDGDAPASRYPATVESRYTDPDGNRVTGNAATVAVAVVDSPGGGFPAEVVVLAVLLVVVAGGAWWYYVR</sequence>
<dbReference type="Pfam" id="PF10633">
    <property type="entry name" value="NPCBM_assoc"/>
    <property type="match status" value="1"/>
</dbReference>
<dbReference type="PANTHER" id="PTHR35902">
    <property type="entry name" value="S-LAYER DOMAIN-LIKE PROTEIN-RELATED"/>
    <property type="match status" value="1"/>
</dbReference>
<name>M0PBG2_9EURY</name>
<evidence type="ECO:0000259" key="2">
    <source>
        <dbReference type="Pfam" id="PF10633"/>
    </source>
</evidence>
<dbReference type="Proteomes" id="UP000011575">
    <property type="component" value="Unassembled WGS sequence"/>
</dbReference>
<dbReference type="AlphaFoldDB" id="M0PBG2"/>
<protein>
    <recommendedName>
        <fullName evidence="2">Alpha-galactosidase NEW3 domain-containing protein</fullName>
    </recommendedName>
</protein>
<feature type="domain" description="Alpha-galactosidase NEW3" evidence="2">
    <location>
        <begin position="407"/>
        <end position="482"/>
    </location>
</feature>
<comment type="caution">
    <text evidence="3">The sequence shown here is derived from an EMBL/GenBank/DDBJ whole genome shotgun (WGS) entry which is preliminary data.</text>
</comment>
<organism evidence="3 4">
    <name type="scientific">Halorubrum aidingense JCM 13560</name>
    <dbReference type="NCBI Taxonomy" id="1230454"/>
    <lineage>
        <taxon>Archaea</taxon>
        <taxon>Methanobacteriati</taxon>
        <taxon>Methanobacteriota</taxon>
        <taxon>Stenosarchaea group</taxon>
        <taxon>Halobacteria</taxon>
        <taxon>Halobacteriales</taxon>
        <taxon>Haloferacaceae</taxon>
        <taxon>Halorubrum</taxon>
    </lineage>
</organism>
<dbReference type="InterPro" id="IPR013783">
    <property type="entry name" value="Ig-like_fold"/>
</dbReference>
<dbReference type="Gene3D" id="2.60.40.10">
    <property type="entry name" value="Immunoglobulins"/>
    <property type="match status" value="1"/>
</dbReference>
<evidence type="ECO:0000313" key="3">
    <source>
        <dbReference type="EMBL" id="EMA66879.1"/>
    </source>
</evidence>
<feature type="transmembrane region" description="Helical" evidence="1">
    <location>
        <begin position="513"/>
        <end position="532"/>
    </location>
</feature>
<dbReference type="InterPro" id="IPR018905">
    <property type="entry name" value="A-galactase_NEW3"/>
</dbReference>
<proteinExistence type="predicted"/>
<dbReference type="PANTHER" id="PTHR35902:SF3">
    <property type="entry name" value="NPCBM-ASSOCIATED, NEW3 DOMAIN OF ALPHA-GALACTOSIDASE"/>
    <property type="match status" value="1"/>
</dbReference>
<dbReference type="EMBL" id="AOJI01000025">
    <property type="protein sequence ID" value="EMA66879.1"/>
    <property type="molecule type" value="Genomic_DNA"/>
</dbReference>
<keyword evidence="1" id="KW-0812">Transmembrane</keyword>
<evidence type="ECO:0000256" key="1">
    <source>
        <dbReference type="SAM" id="Phobius"/>
    </source>
</evidence>
<accession>M0PBG2</accession>
<dbReference type="STRING" id="1230454.C461_10221"/>
<dbReference type="OrthoDB" id="56770at2157"/>
<evidence type="ECO:0000313" key="4">
    <source>
        <dbReference type="Proteomes" id="UP000011575"/>
    </source>
</evidence>
<keyword evidence="1" id="KW-1133">Transmembrane helix</keyword>
<keyword evidence="4" id="KW-1185">Reference proteome</keyword>